<dbReference type="PANTHER" id="PTHR24567">
    <property type="entry name" value="CRP FAMILY TRANSCRIPTIONAL REGULATORY PROTEIN"/>
    <property type="match status" value="1"/>
</dbReference>
<keyword evidence="3" id="KW-1185">Reference proteome</keyword>
<comment type="caution">
    <text evidence="2">The sequence shown here is derived from an EMBL/GenBank/DDBJ whole genome shotgun (WGS) entry which is preliminary data.</text>
</comment>
<name>A0ABS1CH76_9GAMM</name>
<dbReference type="RefSeq" id="WP_200236660.1">
    <property type="nucleotide sequence ID" value="NZ_NRRV01000020.1"/>
</dbReference>
<dbReference type="PANTHER" id="PTHR24567:SF74">
    <property type="entry name" value="HTH-TYPE TRANSCRIPTIONAL REGULATOR ARCR"/>
    <property type="match status" value="1"/>
</dbReference>
<dbReference type="CDD" id="cd00038">
    <property type="entry name" value="CAP_ED"/>
    <property type="match status" value="1"/>
</dbReference>
<dbReference type="PROSITE" id="PS50042">
    <property type="entry name" value="CNMP_BINDING_3"/>
    <property type="match status" value="1"/>
</dbReference>
<dbReference type="SMART" id="SM00100">
    <property type="entry name" value="cNMP"/>
    <property type="match status" value="1"/>
</dbReference>
<accession>A0ABS1CH76</accession>
<dbReference type="InterPro" id="IPR000595">
    <property type="entry name" value="cNMP-bd_dom"/>
</dbReference>
<evidence type="ECO:0000313" key="2">
    <source>
        <dbReference type="EMBL" id="MBK1631063.1"/>
    </source>
</evidence>
<sequence length="160" mass="17672">MQALDIAQVLSQSTLGAELTADECQALAGIMGVRPVPAGETLVHEGEQRRTLVLLARGKLNVCKEVDGREETVYQMRVGECAGTRAFIDGSPRKAALCTDTDSLVLTLEPEAFEGLIETQPRLVYKVMRAIFRITHSNLMRVNLESAELRNYMMKTGGRY</sequence>
<evidence type="ECO:0000259" key="1">
    <source>
        <dbReference type="PROSITE" id="PS50042"/>
    </source>
</evidence>
<dbReference type="Gene3D" id="2.60.120.10">
    <property type="entry name" value="Jelly Rolls"/>
    <property type="match status" value="1"/>
</dbReference>
<reference evidence="2 3" key="1">
    <citation type="journal article" date="2020" name="Microorganisms">
        <title>Osmotic Adaptation and Compatible Solute Biosynthesis of Phototrophic Bacteria as Revealed from Genome Analyses.</title>
        <authorList>
            <person name="Imhoff J.F."/>
            <person name="Rahn T."/>
            <person name="Kunzel S."/>
            <person name="Keller A."/>
            <person name="Neulinger S.C."/>
        </authorList>
    </citation>
    <scope>NUCLEOTIDE SEQUENCE [LARGE SCALE GENOMIC DNA]</scope>
    <source>
        <strain evidence="2 3">DSM 6210</strain>
    </source>
</reference>
<evidence type="ECO:0000313" key="3">
    <source>
        <dbReference type="Proteomes" id="UP000748752"/>
    </source>
</evidence>
<feature type="domain" description="Cyclic nucleotide-binding" evidence="1">
    <location>
        <begin position="15"/>
        <end position="117"/>
    </location>
</feature>
<dbReference type="SUPFAM" id="SSF51206">
    <property type="entry name" value="cAMP-binding domain-like"/>
    <property type="match status" value="1"/>
</dbReference>
<protein>
    <submittedName>
        <fullName evidence="2">Crp/Fnr family transcriptional regulator</fullName>
    </submittedName>
</protein>
<dbReference type="EMBL" id="NRRV01000020">
    <property type="protein sequence ID" value="MBK1631063.1"/>
    <property type="molecule type" value="Genomic_DNA"/>
</dbReference>
<dbReference type="Proteomes" id="UP000748752">
    <property type="component" value="Unassembled WGS sequence"/>
</dbReference>
<organism evidence="2 3">
    <name type="scientific">Thiohalocapsa halophila</name>
    <dbReference type="NCBI Taxonomy" id="69359"/>
    <lineage>
        <taxon>Bacteria</taxon>
        <taxon>Pseudomonadati</taxon>
        <taxon>Pseudomonadota</taxon>
        <taxon>Gammaproteobacteria</taxon>
        <taxon>Chromatiales</taxon>
        <taxon>Chromatiaceae</taxon>
        <taxon>Thiohalocapsa</taxon>
    </lineage>
</organism>
<dbReference type="InterPro" id="IPR014710">
    <property type="entry name" value="RmlC-like_jellyroll"/>
</dbReference>
<dbReference type="InterPro" id="IPR050397">
    <property type="entry name" value="Env_Response_Regulators"/>
</dbReference>
<dbReference type="Pfam" id="PF00027">
    <property type="entry name" value="cNMP_binding"/>
    <property type="match status" value="1"/>
</dbReference>
<dbReference type="InterPro" id="IPR018490">
    <property type="entry name" value="cNMP-bd_dom_sf"/>
</dbReference>
<gene>
    <name evidence="2" type="ORF">CKO31_09985</name>
</gene>
<proteinExistence type="predicted"/>